<name>A0ABQ2NHP9_9FLAO</name>
<feature type="binding site" evidence="4">
    <location>
        <position position="76"/>
    </location>
    <ligand>
        <name>Zn(2+)</name>
        <dbReference type="ChEBI" id="CHEBI:29105"/>
    </ligand>
</feature>
<accession>A0ABQ2NHP9</accession>
<dbReference type="Gene3D" id="3.30.2320.80">
    <property type="match status" value="1"/>
</dbReference>
<organism evidence="5 6">
    <name type="scientific">Cloacibacterium rupense</name>
    <dbReference type="NCBI Taxonomy" id="517423"/>
    <lineage>
        <taxon>Bacteria</taxon>
        <taxon>Pseudomonadati</taxon>
        <taxon>Bacteroidota</taxon>
        <taxon>Flavobacteriia</taxon>
        <taxon>Flavobacteriales</taxon>
        <taxon>Weeksellaceae</taxon>
    </lineage>
</organism>
<sequence length="113" mass="12721">MHELSIATSILKTSENEVQKINGKNVTEIFLEIGKISGVEIPSLEFVWEQCMKNSVLDGAKVHIAEPEGYARCAECNHEFKISKIYDSCERCGSPFKEIITGQEMKIKKLIIC</sequence>
<dbReference type="PANTHER" id="PTHR34535:SF3">
    <property type="entry name" value="HYDROGENASE MATURATION FACTOR HYPA"/>
    <property type="match status" value="1"/>
</dbReference>
<evidence type="ECO:0000256" key="2">
    <source>
        <dbReference type="ARBA" id="ARBA00022723"/>
    </source>
</evidence>
<evidence type="ECO:0000256" key="4">
    <source>
        <dbReference type="HAMAP-Rule" id="MF_00213"/>
    </source>
</evidence>
<dbReference type="InterPro" id="IPR000688">
    <property type="entry name" value="HypA/HybF"/>
</dbReference>
<proteinExistence type="inferred from homology"/>
<keyword evidence="3 4" id="KW-0862">Zinc</keyword>
<dbReference type="EMBL" id="BMLV01000002">
    <property type="protein sequence ID" value="GGP02794.1"/>
    <property type="molecule type" value="Genomic_DNA"/>
</dbReference>
<keyword evidence="2 4" id="KW-0479">Metal-binding</keyword>
<feature type="binding site" evidence="4">
    <location>
        <position position="92"/>
    </location>
    <ligand>
        <name>Zn(2+)</name>
        <dbReference type="ChEBI" id="CHEBI:29105"/>
    </ligand>
</feature>
<dbReference type="Proteomes" id="UP000620064">
    <property type="component" value="Unassembled WGS sequence"/>
</dbReference>
<evidence type="ECO:0000313" key="5">
    <source>
        <dbReference type="EMBL" id="GGP02794.1"/>
    </source>
</evidence>
<evidence type="ECO:0000313" key="6">
    <source>
        <dbReference type="Proteomes" id="UP000620064"/>
    </source>
</evidence>
<feature type="binding site" evidence="4">
    <location>
        <position position="2"/>
    </location>
    <ligand>
        <name>Ni(2+)</name>
        <dbReference type="ChEBI" id="CHEBI:49786"/>
    </ligand>
</feature>
<protein>
    <recommendedName>
        <fullName evidence="4">Hydrogenase maturation factor HypA</fullName>
    </recommendedName>
</protein>
<dbReference type="PANTHER" id="PTHR34535">
    <property type="entry name" value="HYDROGENASE MATURATION FACTOR HYPA"/>
    <property type="match status" value="1"/>
</dbReference>
<dbReference type="HAMAP" id="MF_00213">
    <property type="entry name" value="HypA_HybF"/>
    <property type="match status" value="1"/>
</dbReference>
<feature type="binding site" evidence="4">
    <location>
        <position position="89"/>
    </location>
    <ligand>
        <name>Zn(2+)</name>
        <dbReference type="ChEBI" id="CHEBI:29105"/>
    </ligand>
</feature>
<dbReference type="PIRSF" id="PIRSF004761">
    <property type="entry name" value="Hydrgn_mat_HypA"/>
    <property type="match status" value="1"/>
</dbReference>
<comment type="similarity">
    <text evidence="4">Belongs to the HypA/HybF family.</text>
</comment>
<comment type="caution">
    <text evidence="5">The sequence shown here is derived from an EMBL/GenBank/DDBJ whole genome shotgun (WGS) entry which is preliminary data.</text>
</comment>
<evidence type="ECO:0000256" key="3">
    <source>
        <dbReference type="ARBA" id="ARBA00022833"/>
    </source>
</evidence>
<dbReference type="Pfam" id="PF01155">
    <property type="entry name" value="HypA"/>
    <property type="match status" value="1"/>
</dbReference>
<gene>
    <name evidence="4 5" type="primary">hypA</name>
    <name evidence="5" type="ORF">GCM10010992_08620</name>
</gene>
<dbReference type="RefSeq" id="WP_188616863.1">
    <property type="nucleotide sequence ID" value="NZ_BMLV01000002.1"/>
</dbReference>
<keyword evidence="6" id="KW-1185">Reference proteome</keyword>
<evidence type="ECO:0000256" key="1">
    <source>
        <dbReference type="ARBA" id="ARBA00022596"/>
    </source>
</evidence>
<keyword evidence="1 4" id="KW-0533">Nickel</keyword>
<reference evidence="6" key="1">
    <citation type="journal article" date="2019" name="Int. J. Syst. Evol. Microbiol.">
        <title>The Global Catalogue of Microorganisms (GCM) 10K type strain sequencing project: providing services to taxonomists for standard genome sequencing and annotation.</title>
        <authorList>
            <consortium name="The Broad Institute Genomics Platform"/>
            <consortium name="The Broad Institute Genome Sequencing Center for Infectious Disease"/>
            <person name="Wu L."/>
            <person name="Ma J."/>
        </authorList>
    </citation>
    <scope>NUCLEOTIDE SEQUENCE [LARGE SCALE GENOMIC DNA]</scope>
    <source>
        <strain evidence="6">CGMCC 1.7656</strain>
    </source>
</reference>
<feature type="binding site" evidence="4">
    <location>
        <position position="73"/>
    </location>
    <ligand>
        <name>Zn(2+)</name>
        <dbReference type="ChEBI" id="CHEBI:29105"/>
    </ligand>
</feature>
<comment type="function">
    <text evidence="4">Involved in the maturation of [NiFe] hydrogenases. Required for nickel insertion into the metal center of the hydrogenase.</text>
</comment>